<dbReference type="RefSeq" id="WP_129888083.1">
    <property type="nucleotide sequence ID" value="NZ_CP035758.1"/>
</dbReference>
<evidence type="ECO:0000313" key="5">
    <source>
        <dbReference type="EMBL" id="QBD77019.1"/>
    </source>
</evidence>
<dbReference type="Gene3D" id="1.10.10.10">
    <property type="entry name" value="Winged helix-like DNA-binding domain superfamily/Winged helix DNA-binding domain"/>
    <property type="match status" value="1"/>
</dbReference>
<organism evidence="5 6">
    <name type="scientific">Ktedonosporobacter rubrisoli</name>
    <dbReference type="NCBI Taxonomy" id="2509675"/>
    <lineage>
        <taxon>Bacteria</taxon>
        <taxon>Bacillati</taxon>
        <taxon>Chloroflexota</taxon>
        <taxon>Ktedonobacteria</taxon>
        <taxon>Ktedonobacterales</taxon>
        <taxon>Ktedonosporobacteraceae</taxon>
        <taxon>Ktedonosporobacter</taxon>
    </lineage>
</organism>
<dbReference type="InterPro" id="IPR000835">
    <property type="entry name" value="HTH_MarR-typ"/>
</dbReference>
<keyword evidence="1" id="KW-0805">Transcription regulation</keyword>
<dbReference type="GO" id="GO:0003677">
    <property type="term" value="F:DNA binding"/>
    <property type="evidence" value="ECO:0007669"/>
    <property type="project" value="UniProtKB-KW"/>
</dbReference>
<name>A0A4P6JNW1_KTERU</name>
<dbReference type="InterPro" id="IPR036390">
    <property type="entry name" value="WH_DNA-bd_sf"/>
</dbReference>
<dbReference type="InterPro" id="IPR036388">
    <property type="entry name" value="WH-like_DNA-bd_sf"/>
</dbReference>
<evidence type="ECO:0000256" key="3">
    <source>
        <dbReference type="ARBA" id="ARBA00023163"/>
    </source>
</evidence>
<reference evidence="5 6" key="1">
    <citation type="submission" date="2019-01" db="EMBL/GenBank/DDBJ databases">
        <title>Ktedonosporobacter rubrisoli SCAWS-G2.</title>
        <authorList>
            <person name="Huang Y."/>
            <person name="Yan B."/>
        </authorList>
    </citation>
    <scope>NUCLEOTIDE SEQUENCE [LARGE SCALE GENOMIC DNA]</scope>
    <source>
        <strain evidence="5 6">SCAWS-G2</strain>
    </source>
</reference>
<feature type="domain" description="HTH marR-type" evidence="4">
    <location>
        <begin position="10"/>
        <end position="147"/>
    </location>
</feature>
<dbReference type="PROSITE" id="PS50995">
    <property type="entry name" value="HTH_MARR_2"/>
    <property type="match status" value="1"/>
</dbReference>
<evidence type="ECO:0000256" key="2">
    <source>
        <dbReference type="ARBA" id="ARBA00023125"/>
    </source>
</evidence>
<dbReference type="OrthoDB" id="164461at2"/>
<dbReference type="InterPro" id="IPR039422">
    <property type="entry name" value="MarR/SlyA-like"/>
</dbReference>
<protein>
    <submittedName>
        <fullName evidence="5">MarR family transcriptional regulator</fullName>
    </submittedName>
</protein>
<dbReference type="Pfam" id="PF01047">
    <property type="entry name" value="MarR"/>
    <property type="match status" value="1"/>
</dbReference>
<keyword evidence="2" id="KW-0238">DNA-binding</keyword>
<evidence type="ECO:0000313" key="6">
    <source>
        <dbReference type="Proteomes" id="UP000290365"/>
    </source>
</evidence>
<dbReference type="GO" id="GO:0006950">
    <property type="term" value="P:response to stress"/>
    <property type="evidence" value="ECO:0007669"/>
    <property type="project" value="TreeGrafter"/>
</dbReference>
<dbReference type="PANTHER" id="PTHR33164:SF64">
    <property type="entry name" value="TRANSCRIPTIONAL REGULATOR SLYA"/>
    <property type="match status" value="1"/>
</dbReference>
<dbReference type="KEGG" id="kbs:EPA93_13795"/>
<dbReference type="GO" id="GO:0003700">
    <property type="term" value="F:DNA-binding transcription factor activity"/>
    <property type="evidence" value="ECO:0007669"/>
    <property type="project" value="InterPro"/>
</dbReference>
<dbReference type="PANTHER" id="PTHR33164">
    <property type="entry name" value="TRANSCRIPTIONAL REGULATOR, MARR FAMILY"/>
    <property type="match status" value="1"/>
</dbReference>
<dbReference type="AlphaFoldDB" id="A0A4P6JNW1"/>
<keyword evidence="6" id="KW-1185">Reference proteome</keyword>
<accession>A0A4P6JNW1</accession>
<gene>
    <name evidence="5" type="ORF">EPA93_13795</name>
</gene>
<keyword evidence="3" id="KW-0804">Transcription</keyword>
<dbReference type="SUPFAM" id="SSF46785">
    <property type="entry name" value="Winged helix' DNA-binding domain"/>
    <property type="match status" value="1"/>
</dbReference>
<dbReference type="EMBL" id="CP035758">
    <property type="protein sequence ID" value="QBD77019.1"/>
    <property type="molecule type" value="Genomic_DNA"/>
</dbReference>
<proteinExistence type="predicted"/>
<sequence length="147" mass="16806">MDEFSYEMPEQSLGFLLWQVTNLWQKYQRAALEPLGLTHVQFVLLASINRLNQQGTPVTQIQLARHAHTDVMMTSEVVRTLEKKRLIQRAPHPVDTRAKCLSITPQGLEKVKQAIQIVAEVDHNFFASIPEGSEHFAALLRHLLAER</sequence>
<dbReference type="SMART" id="SM00347">
    <property type="entry name" value="HTH_MARR"/>
    <property type="match status" value="1"/>
</dbReference>
<dbReference type="Proteomes" id="UP000290365">
    <property type="component" value="Chromosome"/>
</dbReference>
<evidence type="ECO:0000256" key="1">
    <source>
        <dbReference type="ARBA" id="ARBA00023015"/>
    </source>
</evidence>
<evidence type="ECO:0000259" key="4">
    <source>
        <dbReference type="PROSITE" id="PS50995"/>
    </source>
</evidence>